<dbReference type="PANTHER" id="PTHR30627">
    <property type="entry name" value="PEPTIDOGLYCAN D,D-TRANSPEPTIDASE"/>
    <property type="match status" value="1"/>
</dbReference>
<feature type="signal peptide" evidence="9">
    <location>
        <begin position="1"/>
        <end position="32"/>
    </location>
</feature>
<dbReference type="Gene3D" id="3.40.710.10">
    <property type="entry name" value="DD-peptidase/beta-lactamase superfamily"/>
    <property type="match status" value="1"/>
</dbReference>
<dbReference type="Pfam" id="PF00905">
    <property type="entry name" value="Transpeptidase"/>
    <property type="match status" value="1"/>
</dbReference>
<comment type="caution">
    <text evidence="11">The sequence shown here is derived from an EMBL/GenBank/DDBJ whole genome shotgun (WGS) entry which is preliminary data.</text>
</comment>
<feature type="domain" description="Penicillin-binding protein transpeptidase" evidence="10">
    <location>
        <begin position="65"/>
        <end position="264"/>
    </location>
</feature>
<evidence type="ECO:0000256" key="6">
    <source>
        <dbReference type="ARBA" id="ARBA00023251"/>
    </source>
</evidence>
<keyword evidence="6 8" id="KW-0046">Antibiotic resistance</keyword>
<dbReference type="EC" id="3.5.2.6" evidence="3 8"/>
<dbReference type="GO" id="GO:0046677">
    <property type="term" value="P:response to antibiotic"/>
    <property type="evidence" value="ECO:0007669"/>
    <property type="project" value="UniProtKB-UniRule"/>
</dbReference>
<dbReference type="GO" id="GO:0008658">
    <property type="term" value="F:penicillin binding"/>
    <property type="evidence" value="ECO:0007669"/>
    <property type="project" value="InterPro"/>
</dbReference>
<dbReference type="RefSeq" id="WP_059138928.1">
    <property type="nucleotide sequence ID" value="NZ_LMBR01000125.1"/>
</dbReference>
<dbReference type="PANTHER" id="PTHR30627:SF6">
    <property type="entry name" value="BETA-LACTAMASE YBXI-RELATED"/>
    <property type="match status" value="1"/>
</dbReference>
<dbReference type="InterPro" id="IPR050515">
    <property type="entry name" value="Beta-lactam/transpept"/>
</dbReference>
<evidence type="ECO:0000256" key="9">
    <source>
        <dbReference type="SAM" id="SignalP"/>
    </source>
</evidence>
<feature type="active site" description="Acyl-ester intermediate" evidence="7">
    <location>
        <position position="76"/>
    </location>
</feature>
<evidence type="ECO:0000256" key="7">
    <source>
        <dbReference type="PIRSR" id="PIRSR602137-50"/>
    </source>
</evidence>
<dbReference type="PROSITE" id="PS00337">
    <property type="entry name" value="BETA_LACTAMASE_D"/>
    <property type="match status" value="1"/>
</dbReference>
<dbReference type="OrthoDB" id="9762883at2"/>
<evidence type="ECO:0000313" key="12">
    <source>
        <dbReference type="Proteomes" id="UP000053937"/>
    </source>
</evidence>
<evidence type="ECO:0000256" key="8">
    <source>
        <dbReference type="RuleBase" id="RU361140"/>
    </source>
</evidence>
<evidence type="ECO:0000256" key="4">
    <source>
        <dbReference type="ARBA" id="ARBA00022729"/>
    </source>
</evidence>
<comment type="catalytic activity">
    <reaction evidence="1 8">
        <text>a beta-lactam + H2O = a substituted beta-amino acid</text>
        <dbReference type="Rhea" id="RHEA:20401"/>
        <dbReference type="ChEBI" id="CHEBI:15377"/>
        <dbReference type="ChEBI" id="CHEBI:35627"/>
        <dbReference type="ChEBI" id="CHEBI:140347"/>
        <dbReference type="EC" id="3.5.2.6"/>
    </reaction>
</comment>
<accession>A0A101JM48</accession>
<feature type="modified residue" description="N6-carboxylysine" evidence="7">
    <location>
        <position position="79"/>
    </location>
</feature>
<evidence type="ECO:0000256" key="2">
    <source>
        <dbReference type="ARBA" id="ARBA00007898"/>
    </source>
</evidence>
<dbReference type="AlphaFoldDB" id="A0A101JM48"/>
<evidence type="ECO:0000259" key="10">
    <source>
        <dbReference type="Pfam" id="PF00905"/>
    </source>
</evidence>
<dbReference type="Proteomes" id="UP000053937">
    <property type="component" value="Unassembled WGS sequence"/>
</dbReference>
<dbReference type="SUPFAM" id="SSF56601">
    <property type="entry name" value="beta-lactamase/transpeptidase-like"/>
    <property type="match status" value="1"/>
</dbReference>
<keyword evidence="4 9" id="KW-0732">Signal</keyword>
<dbReference type="InterPro" id="IPR002137">
    <property type="entry name" value="Beta-lactam_class-D_AS"/>
</dbReference>
<reference evidence="11 12" key="1">
    <citation type="submission" date="2015-10" db="EMBL/GenBank/DDBJ databases">
        <title>Draft Genome Sequence of Chlorobium limicola strain Frasassi Growing under Artificial Lighting in the Frasassi Cave System.</title>
        <authorList>
            <person name="Mansor M."/>
            <person name="Macalady J."/>
        </authorList>
    </citation>
    <scope>NUCLEOTIDE SEQUENCE [LARGE SCALE GENOMIC DNA]</scope>
    <source>
        <strain evidence="11 12">Frasassi</strain>
    </source>
</reference>
<keyword evidence="5 8" id="KW-0378">Hydrolase</keyword>
<protein>
    <recommendedName>
        <fullName evidence="3 8">Beta-lactamase</fullName>
        <ecNumber evidence="3 8">3.5.2.6</ecNumber>
    </recommendedName>
</protein>
<evidence type="ECO:0000313" key="11">
    <source>
        <dbReference type="EMBL" id="KUL29415.1"/>
    </source>
</evidence>
<keyword evidence="12" id="KW-1185">Reference proteome</keyword>
<dbReference type="InterPro" id="IPR012338">
    <property type="entry name" value="Beta-lactam/transpept-like"/>
</dbReference>
<organism evidence="11 12">
    <name type="scientific">Chlorobium limicola</name>
    <dbReference type="NCBI Taxonomy" id="1092"/>
    <lineage>
        <taxon>Bacteria</taxon>
        <taxon>Pseudomonadati</taxon>
        <taxon>Chlorobiota</taxon>
        <taxon>Chlorobiia</taxon>
        <taxon>Chlorobiales</taxon>
        <taxon>Chlorobiaceae</taxon>
        <taxon>Chlorobium/Pelodictyon group</taxon>
        <taxon>Chlorobium</taxon>
    </lineage>
</organism>
<dbReference type="GO" id="GO:0008800">
    <property type="term" value="F:beta-lactamase activity"/>
    <property type="evidence" value="ECO:0007669"/>
    <property type="project" value="UniProtKB-UniRule"/>
</dbReference>
<dbReference type="GO" id="GO:0071555">
    <property type="term" value="P:cell wall organization"/>
    <property type="evidence" value="ECO:0007669"/>
    <property type="project" value="TreeGrafter"/>
</dbReference>
<sequence>MKKQVVNSKRPVFWRILFPLILFALFPSPAAAGDAALAWLFAGKGVEGTMVLSSLKSGRTIVHNDERASRRFPAASTFKILNTLIALEEKVATGKDYLIRWDGRRHDFPDWNRDQTLESAFRVSCVWYFQELASRIGAEKYRRYLGQAGYGTLREPFDATAFWLDGSLEISATGQTDFLRKLYLGKLPFSDSSYATLREIMVAEKIPEFTIYGKTGWATSPTPQVGWYVGYIETPDDVWFFALDMDIRSEADLPLRKQLVREALQAKGIIR</sequence>
<proteinExistence type="inferred from homology"/>
<dbReference type="EMBL" id="LMBR01000125">
    <property type="protein sequence ID" value="KUL29415.1"/>
    <property type="molecule type" value="Genomic_DNA"/>
</dbReference>
<dbReference type="GO" id="GO:0017001">
    <property type="term" value="P:antibiotic catabolic process"/>
    <property type="evidence" value="ECO:0007669"/>
    <property type="project" value="InterPro"/>
</dbReference>
<evidence type="ECO:0000256" key="5">
    <source>
        <dbReference type="ARBA" id="ARBA00022801"/>
    </source>
</evidence>
<gene>
    <name evidence="11" type="ORF">ASB62_05265</name>
</gene>
<evidence type="ECO:0000256" key="3">
    <source>
        <dbReference type="ARBA" id="ARBA00012865"/>
    </source>
</evidence>
<dbReference type="GO" id="GO:0005886">
    <property type="term" value="C:plasma membrane"/>
    <property type="evidence" value="ECO:0007669"/>
    <property type="project" value="TreeGrafter"/>
</dbReference>
<dbReference type="NCBIfam" id="NF012161">
    <property type="entry name" value="bla_class_D_main"/>
    <property type="match status" value="1"/>
</dbReference>
<evidence type="ECO:0000256" key="1">
    <source>
        <dbReference type="ARBA" id="ARBA00001526"/>
    </source>
</evidence>
<dbReference type="InterPro" id="IPR001460">
    <property type="entry name" value="PCN-bd_Tpept"/>
</dbReference>
<comment type="similarity">
    <text evidence="2 8">Belongs to the class-D beta-lactamase family.</text>
</comment>
<feature type="chain" id="PRO_5007097927" description="Beta-lactamase" evidence="9">
    <location>
        <begin position="33"/>
        <end position="271"/>
    </location>
</feature>
<name>A0A101JM48_CHLLI</name>